<keyword evidence="1" id="KW-0472">Membrane</keyword>
<evidence type="ECO:0000313" key="3">
    <source>
        <dbReference type="Proteomes" id="UP000023541"/>
    </source>
</evidence>
<keyword evidence="1" id="KW-0812">Transmembrane</keyword>
<name>A0A023BQP5_9FLAO</name>
<dbReference type="EMBL" id="AQRA01000008">
    <property type="protein sequence ID" value="EZH72390.1"/>
    <property type="molecule type" value="Genomic_DNA"/>
</dbReference>
<comment type="caution">
    <text evidence="2">The sequence shown here is derived from an EMBL/GenBank/DDBJ whole genome shotgun (WGS) entry which is preliminary data.</text>
</comment>
<sequence>MVVSFKMKFKLKDTVKQRPDRINGYLVSIYRYGFLIDILLIGMVFIFENRIDENMLCNTITVYGSWQ</sequence>
<dbReference type="AlphaFoldDB" id="A0A023BQP5"/>
<dbReference type="Proteomes" id="UP000023541">
    <property type="component" value="Unassembled WGS sequence"/>
</dbReference>
<gene>
    <name evidence="2" type="ORF">ATO12_23345</name>
</gene>
<keyword evidence="3" id="KW-1185">Reference proteome</keyword>
<evidence type="ECO:0000313" key="2">
    <source>
        <dbReference type="EMBL" id="EZH72390.1"/>
    </source>
</evidence>
<feature type="transmembrane region" description="Helical" evidence="1">
    <location>
        <begin position="29"/>
        <end position="47"/>
    </location>
</feature>
<keyword evidence="1" id="KW-1133">Transmembrane helix</keyword>
<organism evidence="2 3">
    <name type="scientific">Aquimarina atlantica</name>
    <dbReference type="NCBI Taxonomy" id="1317122"/>
    <lineage>
        <taxon>Bacteria</taxon>
        <taxon>Pseudomonadati</taxon>
        <taxon>Bacteroidota</taxon>
        <taxon>Flavobacteriia</taxon>
        <taxon>Flavobacteriales</taxon>
        <taxon>Flavobacteriaceae</taxon>
        <taxon>Aquimarina</taxon>
    </lineage>
</organism>
<proteinExistence type="predicted"/>
<protein>
    <submittedName>
        <fullName evidence="2">Uncharacterized protein</fullName>
    </submittedName>
</protein>
<reference evidence="2 3" key="1">
    <citation type="submission" date="2014-04" db="EMBL/GenBank/DDBJ databases">
        <title>Aquimarina sp. 22II-S11-z7 Genome Sequencing.</title>
        <authorList>
            <person name="Lai Q."/>
        </authorList>
    </citation>
    <scope>NUCLEOTIDE SEQUENCE [LARGE SCALE GENOMIC DNA]</scope>
    <source>
        <strain evidence="2 3">22II-S11-z7</strain>
    </source>
</reference>
<evidence type="ECO:0000256" key="1">
    <source>
        <dbReference type="SAM" id="Phobius"/>
    </source>
</evidence>
<accession>A0A023BQP5</accession>